<evidence type="ECO:0000313" key="2">
    <source>
        <dbReference type="Proteomes" id="UP001169574"/>
    </source>
</evidence>
<gene>
    <name evidence="1" type="ORF">P7U51_004417</name>
</gene>
<name>A0AAN4JH13_CITFR</name>
<dbReference type="AlphaFoldDB" id="A0AAN4JH13"/>
<dbReference type="Proteomes" id="UP001169574">
    <property type="component" value="Unassembled WGS sequence"/>
</dbReference>
<accession>A0AAN4JH13</accession>
<proteinExistence type="predicted"/>
<evidence type="ECO:0000313" key="1">
    <source>
        <dbReference type="EMBL" id="EMM7459837.1"/>
    </source>
</evidence>
<reference evidence="1" key="1">
    <citation type="submission" date="2024-02" db="EMBL/GenBank/DDBJ databases">
        <authorList>
            <consortium name="Clinical and Environmental Microbiology Branch: Whole genome sequencing antimicrobial resistance pathogens in the healthcare setting"/>
        </authorList>
    </citation>
    <scope>NUCLEOTIDE SEQUENCE</scope>
    <source>
        <strain evidence="1">Whole organism</strain>
    </source>
</reference>
<comment type="caution">
    <text evidence="1">The sequence shown here is derived from an EMBL/GenBank/DDBJ whole genome shotgun (WGS) entry which is preliminary data.</text>
</comment>
<protein>
    <submittedName>
        <fullName evidence="1">Uncharacterized protein</fullName>
    </submittedName>
</protein>
<sequence>MPLKKGKSKKVIGENIATEIKAGKPKDQAIAIAMSKAGKKKKKGAK</sequence>
<dbReference type="EMBL" id="ABLGCN030000015">
    <property type="protein sequence ID" value="EMM7459837.1"/>
    <property type="molecule type" value="Genomic_DNA"/>
</dbReference>
<organism evidence="1 2">
    <name type="scientific">Citrobacter freundii</name>
    <dbReference type="NCBI Taxonomy" id="546"/>
    <lineage>
        <taxon>Bacteria</taxon>
        <taxon>Pseudomonadati</taxon>
        <taxon>Pseudomonadota</taxon>
        <taxon>Gammaproteobacteria</taxon>
        <taxon>Enterobacterales</taxon>
        <taxon>Enterobacteriaceae</taxon>
        <taxon>Citrobacter</taxon>
        <taxon>Citrobacter freundii complex</taxon>
    </lineage>
</organism>